<evidence type="ECO:0000256" key="2">
    <source>
        <dbReference type="ARBA" id="ARBA00008685"/>
    </source>
</evidence>
<evidence type="ECO:0000313" key="17">
    <source>
        <dbReference type="Proteomes" id="UP000747542"/>
    </source>
</evidence>
<evidence type="ECO:0000256" key="4">
    <source>
        <dbReference type="ARBA" id="ARBA00022475"/>
    </source>
</evidence>
<dbReference type="GO" id="GO:0050906">
    <property type="term" value="P:detection of stimulus involved in sensory perception"/>
    <property type="evidence" value="ECO:0007669"/>
    <property type="project" value="UniProtKB-ARBA"/>
</dbReference>
<dbReference type="Proteomes" id="UP000747542">
    <property type="component" value="Unassembled WGS sequence"/>
</dbReference>
<feature type="domain" description="Ionotropic glutamate receptor L-glutamate and glycine-binding" evidence="15">
    <location>
        <begin position="288"/>
        <end position="341"/>
    </location>
</feature>
<keyword evidence="8 13" id="KW-0472">Membrane</keyword>
<evidence type="ECO:0000256" key="11">
    <source>
        <dbReference type="ARBA" id="ARBA00023286"/>
    </source>
</evidence>
<evidence type="ECO:0000256" key="12">
    <source>
        <dbReference type="ARBA" id="ARBA00023303"/>
    </source>
</evidence>
<keyword evidence="3" id="KW-0813">Transport</keyword>
<dbReference type="AlphaFoldDB" id="A0A8J5MT27"/>
<dbReference type="GO" id="GO:0005886">
    <property type="term" value="C:plasma membrane"/>
    <property type="evidence" value="ECO:0007669"/>
    <property type="project" value="UniProtKB-SubCell"/>
</dbReference>
<protein>
    <submittedName>
        <fullName evidence="16">Glutamate receptor ionotropic, delta-1-like 11</fullName>
    </submittedName>
</protein>
<comment type="caution">
    <text evidence="16">The sequence shown here is derived from an EMBL/GenBank/DDBJ whole genome shotgun (WGS) entry which is preliminary data.</text>
</comment>
<dbReference type="Gene3D" id="1.10.287.70">
    <property type="match status" value="1"/>
</dbReference>
<feature type="transmembrane region" description="Helical" evidence="13">
    <location>
        <begin position="425"/>
        <end position="445"/>
    </location>
</feature>
<dbReference type="InterPro" id="IPR019594">
    <property type="entry name" value="Glu/Gly-bd"/>
</dbReference>
<accession>A0A8J5MT27</accession>
<dbReference type="SUPFAM" id="SSF53850">
    <property type="entry name" value="Periplasmic binding protein-like II"/>
    <property type="match status" value="1"/>
</dbReference>
<proteinExistence type="inferred from homology"/>
<keyword evidence="4" id="KW-1003">Cell membrane</keyword>
<keyword evidence="5 13" id="KW-0812">Transmembrane</keyword>
<sequence>MMASLGHRLVVLAATVMTISSVASQDMVGPVEQVGVDVGVMVGQVVEHHLTGCHLVLITTTQHSHVFSSIIRHMGVSMEAGVVVEAGWVLSQDQVAQDHLLQRLLGEVKTTCRALILDLTTNNRSADIALRLAEVAGLWKTPETRVVVVGGMAGVKDVLLHHSLRNTVHGLYLALHDLTLHTPPRIGSSRLRKALPREGVSERVWVYRRCLYCNNGEADVQYFYQWNSTSFYHLSGFLLNEPRLNDAIIQEVVSLHPEPLQNMMGQKLRVVTLPLFPYMDYSRINDEPGNMVAPKDSLDVRLISTFAAVFNFTYEVIEEPNRSFGNENGGNFTGMIGQLQREESDFCTIVAPTPGRLKVTEFIRGYPADMLVVTSLKPTLLPAHLSLVRPFARNLWFALLASVVTWGLIMWGLQRTWRWVTGGRGLRFSTALLYGWGALLEQPPVNPSVNDSGRLLVGWWLVFCLIITTGFRSSLIAHLTVQGKSSTLDSFQDLLGQGNWRWGSEPWFFNGAALEYFSKHTDPVVQQIYKGMEVLVVKEALRNVLAGGFSFITVQNYITVIITSMYTDANGETPFYISNKGRYILACFGWGLRKGAPFYQRFVQLMSRLEDAGIIQHWTNDVIARRVRENRAAATLDPQAAKGDPTQDDNGEVVLGLNHLQGAFFLLFLGCIIALLMLLGENFIHSLSSPKQHPSRS</sequence>
<evidence type="ECO:0000256" key="7">
    <source>
        <dbReference type="ARBA" id="ARBA00023065"/>
    </source>
</evidence>
<keyword evidence="17" id="KW-1185">Reference proteome</keyword>
<evidence type="ECO:0000256" key="1">
    <source>
        <dbReference type="ARBA" id="ARBA00004651"/>
    </source>
</evidence>
<dbReference type="GO" id="GO:0015276">
    <property type="term" value="F:ligand-gated monoatomic ion channel activity"/>
    <property type="evidence" value="ECO:0007669"/>
    <property type="project" value="InterPro"/>
</dbReference>
<name>A0A8J5MT27_HOMAM</name>
<reference evidence="16" key="1">
    <citation type="journal article" date="2021" name="Sci. Adv.">
        <title>The American lobster genome reveals insights on longevity, neural, and immune adaptations.</title>
        <authorList>
            <person name="Polinski J.M."/>
            <person name="Zimin A.V."/>
            <person name="Clark K.F."/>
            <person name="Kohn A.B."/>
            <person name="Sadowski N."/>
            <person name="Timp W."/>
            <person name="Ptitsyn A."/>
            <person name="Khanna P."/>
            <person name="Romanova D.Y."/>
            <person name="Williams P."/>
            <person name="Greenwood S.J."/>
            <person name="Moroz L.L."/>
            <person name="Walt D.R."/>
            <person name="Bodnar A.G."/>
        </authorList>
    </citation>
    <scope>NUCLEOTIDE SEQUENCE</scope>
    <source>
        <strain evidence="16">GMGI-L3</strain>
    </source>
</reference>
<keyword evidence="12" id="KW-0407">Ion channel</keyword>
<dbReference type="PANTHER" id="PTHR42643:SF38">
    <property type="entry name" value="IONOTROPIC RECEPTOR 100A"/>
    <property type="match status" value="1"/>
</dbReference>
<evidence type="ECO:0000256" key="13">
    <source>
        <dbReference type="SAM" id="Phobius"/>
    </source>
</evidence>
<evidence type="ECO:0000313" key="16">
    <source>
        <dbReference type="EMBL" id="KAG7162351.1"/>
    </source>
</evidence>
<keyword evidence="11" id="KW-1071">Ligand-gated ion channel</keyword>
<keyword evidence="10" id="KW-0325">Glycoprotein</keyword>
<dbReference type="SMART" id="SM00918">
    <property type="entry name" value="Lig_chan-Glu_bd"/>
    <property type="match status" value="1"/>
</dbReference>
<comment type="subcellular location">
    <subcellularLocation>
        <location evidence="1">Cell membrane</location>
        <topology evidence="1">Multi-pass membrane protein</topology>
    </subcellularLocation>
</comment>
<comment type="similarity">
    <text evidence="2">Belongs to the glutamate-gated ion channel (TC 1.A.10.1) family.</text>
</comment>
<dbReference type="PANTHER" id="PTHR42643">
    <property type="entry name" value="IONOTROPIC RECEPTOR 20A-RELATED"/>
    <property type="match status" value="1"/>
</dbReference>
<evidence type="ECO:0000256" key="10">
    <source>
        <dbReference type="ARBA" id="ARBA00023180"/>
    </source>
</evidence>
<evidence type="ECO:0000256" key="5">
    <source>
        <dbReference type="ARBA" id="ARBA00022692"/>
    </source>
</evidence>
<feature type="transmembrane region" description="Helical" evidence="13">
    <location>
        <begin position="544"/>
        <end position="566"/>
    </location>
</feature>
<evidence type="ECO:0000259" key="15">
    <source>
        <dbReference type="SMART" id="SM00918"/>
    </source>
</evidence>
<organism evidence="16 17">
    <name type="scientific">Homarus americanus</name>
    <name type="common">American lobster</name>
    <dbReference type="NCBI Taxonomy" id="6706"/>
    <lineage>
        <taxon>Eukaryota</taxon>
        <taxon>Metazoa</taxon>
        <taxon>Ecdysozoa</taxon>
        <taxon>Arthropoda</taxon>
        <taxon>Crustacea</taxon>
        <taxon>Multicrustacea</taxon>
        <taxon>Malacostraca</taxon>
        <taxon>Eumalacostraca</taxon>
        <taxon>Eucarida</taxon>
        <taxon>Decapoda</taxon>
        <taxon>Pleocyemata</taxon>
        <taxon>Astacidea</taxon>
        <taxon>Nephropoidea</taxon>
        <taxon>Nephropidae</taxon>
        <taxon>Homarus</taxon>
    </lineage>
</organism>
<dbReference type="Pfam" id="PF00060">
    <property type="entry name" value="Lig_chan"/>
    <property type="match status" value="1"/>
</dbReference>
<evidence type="ECO:0000256" key="8">
    <source>
        <dbReference type="ARBA" id="ARBA00023136"/>
    </source>
</evidence>
<feature type="chain" id="PRO_5035300452" evidence="14">
    <location>
        <begin position="25"/>
        <end position="697"/>
    </location>
</feature>
<feature type="transmembrane region" description="Helical" evidence="13">
    <location>
        <begin position="663"/>
        <end position="684"/>
    </location>
</feature>
<dbReference type="InterPro" id="IPR052192">
    <property type="entry name" value="Insect_Ionotropic_Sensory_Rcpt"/>
</dbReference>
<feature type="transmembrane region" description="Helical" evidence="13">
    <location>
        <begin position="395"/>
        <end position="413"/>
    </location>
</feature>
<keyword evidence="14" id="KW-0732">Signal</keyword>
<dbReference type="Gene3D" id="3.40.190.10">
    <property type="entry name" value="Periplasmic binding protein-like II"/>
    <property type="match status" value="1"/>
</dbReference>
<evidence type="ECO:0000256" key="9">
    <source>
        <dbReference type="ARBA" id="ARBA00023170"/>
    </source>
</evidence>
<evidence type="ECO:0000256" key="6">
    <source>
        <dbReference type="ARBA" id="ARBA00022989"/>
    </source>
</evidence>
<dbReference type="InterPro" id="IPR001320">
    <property type="entry name" value="Iontro_rcpt_C"/>
</dbReference>
<keyword evidence="7" id="KW-0406">Ion transport</keyword>
<dbReference type="EMBL" id="JAHLQT010027705">
    <property type="protein sequence ID" value="KAG7162351.1"/>
    <property type="molecule type" value="Genomic_DNA"/>
</dbReference>
<gene>
    <name evidence="16" type="primary">Grid1-L11</name>
    <name evidence="16" type="ORF">Hamer_G007868</name>
</gene>
<keyword evidence="9 16" id="KW-0675">Receptor</keyword>
<keyword evidence="6 13" id="KW-1133">Transmembrane helix</keyword>
<feature type="signal peptide" evidence="14">
    <location>
        <begin position="1"/>
        <end position="24"/>
    </location>
</feature>
<evidence type="ECO:0000256" key="14">
    <source>
        <dbReference type="SAM" id="SignalP"/>
    </source>
</evidence>
<evidence type="ECO:0000256" key="3">
    <source>
        <dbReference type="ARBA" id="ARBA00022448"/>
    </source>
</evidence>
<feature type="transmembrane region" description="Helical" evidence="13">
    <location>
        <begin position="457"/>
        <end position="481"/>
    </location>
</feature>